<evidence type="ECO:0000256" key="3">
    <source>
        <dbReference type="ARBA" id="ARBA00022801"/>
    </source>
</evidence>
<evidence type="ECO:0000256" key="2">
    <source>
        <dbReference type="ARBA" id="ARBA00022670"/>
    </source>
</evidence>
<dbReference type="PANTHER" id="PTHR33209">
    <property type="entry name" value="PROTEASE 4"/>
    <property type="match status" value="1"/>
</dbReference>
<protein>
    <recommendedName>
        <fullName evidence="5">Peptidase S49 domain-containing protein</fullName>
    </recommendedName>
</protein>
<keyword evidence="2" id="KW-0645">Protease</keyword>
<keyword evidence="3" id="KW-0378">Hydrolase</keyword>
<dbReference type="PANTHER" id="PTHR33209:SF1">
    <property type="entry name" value="PEPTIDASE S49 DOMAIN-CONTAINING PROTEIN"/>
    <property type="match status" value="1"/>
</dbReference>
<evidence type="ECO:0000313" key="7">
    <source>
        <dbReference type="Proteomes" id="UP000231279"/>
    </source>
</evidence>
<dbReference type="InterPro" id="IPR029045">
    <property type="entry name" value="ClpP/crotonase-like_dom_sf"/>
</dbReference>
<keyword evidence="7" id="KW-1185">Reference proteome</keyword>
<name>A0A2G9GZS9_9LAMI</name>
<dbReference type="EMBL" id="NKXS01003124">
    <property type="protein sequence ID" value="PIN10789.1"/>
    <property type="molecule type" value="Genomic_DNA"/>
</dbReference>
<dbReference type="GO" id="GO:0006508">
    <property type="term" value="P:proteolysis"/>
    <property type="evidence" value="ECO:0007669"/>
    <property type="project" value="UniProtKB-KW"/>
</dbReference>
<keyword evidence="4" id="KW-0720">Serine protease</keyword>
<evidence type="ECO:0000256" key="4">
    <source>
        <dbReference type="ARBA" id="ARBA00022825"/>
    </source>
</evidence>
<comment type="caution">
    <text evidence="6">The sequence shown here is derived from an EMBL/GenBank/DDBJ whole genome shotgun (WGS) entry which is preliminary data.</text>
</comment>
<dbReference type="CDD" id="cd07018">
    <property type="entry name" value="S49_SppA_67K_type"/>
    <property type="match status" value="1"/>
</dbReference>
<dbReference type="InterPro" id="IPR002142">
    <property type="entry name" value="Peptidase_S49"/>
</dbReference>
<dbReference type="Gene3D" id="3.90.226.10">
    <property type="entry name" value="2-enoyl-CoA Hydratase, Chain A, domain 1"/>
    <property type="match status" value="1"/>
</dbReference>
<dbReference type="InterPro" id="IPR047217">
    <property type="entry name" value="S49_SppA_67K_type_N"/>
</dbReference>
<evidence type="ECO:0000259" key="5">
    <source>
        <dbReference type="Pfam" id="PF01343"/>
    </source>
</evidence>
<dbReference type="STRING" id="429701.A0A2G9GZS9"/>
<evidence type="ECO:0000256" key="1">
    <source>
        <dbReference type="ARBA" id="ARBA00008683"/>
    </source>
</evidence>
<proteinExistence type="inferred from homology"/>
<dbReference type="SUPFAM" id="SSF52096">
    <property type="entry name" value="ClpP/crotonase"/>
    <property type="match status" value="1"/>
</dbReference>
<accession>A0A2G9GZS9</accession>
<comment type="similarity">
    <text evidence="1">Belongs to the peptidase S49 family.</text>
</comment>
<evidence type="ECO:0000313" key="6">
    <source>
        <dbReference type="EMBL" id="PIN10789.1"/>
    </source>
</evidence>
<feature type="domain" description="Peptidase S49" evidence="5">
    <location>
        <begin position="202"/>
        <end position="345"/>
    </location>
</feature>
<dbReference type="AlphaFoldDB" id="A0A2G9GZS9"/>
<organism evidence="6 7">
    <name type="scientific">Handroanthus impetiginosus</name>
    <dbReference type="NCBI Taxonomy" id="429701"/>
    <lineage>
        <taxon>Eukaryota</taxon>
        <taxon>Viridiplantae</taxon>
        <taxon>Streptophyta</taxon>
        <taxon>Embryophyta</taxon>
        <taxon>Tracheophyta</taxon>
        <taxon>Spermatophyta</taxon>
        <taxon>Magnoliopsida</taxon>
        <taxon>eudicotyledons</taxon>
        <taxon>Gunneridae</taxon>
        <taxon>Pentapetalae</taxon>
        <taxon>asterids</taxon>
        <taxon>lamiids</taxon>
        <taxon>Lamiales</taxon>
        <taxon>Bignoniaceae</taxon>
        <taxon>Crescentiina</taxon>
        <taxon>Tabebuia alliance</taxon>
        <taxon>Handroanthus</taxon>
    </lineage>
</organism>
<dbReference type="GO" id="GO:0008236">
    <property type="term" value="F:serine-type peptidase activity"/>
    <property type="evidence" value="ECO:0007669"/>
    <property type="project" value="UniProtKB-KW"/>
</dbReference>
<sequence length="356" mass="40416">MAQLLPTSRFTSIHPHTTCSDKCRPTFSVHFSLNPLISKKPRSFLDKNCSFRRFSTRAFDTESDEKLSNEYEKIGGERGGEVLVGEDGSSNASGDDDKYPSGEFLYREYDLLESLFVKFKMLVALPWERVKKGSVLTMKIRGEISDQLKGRFSSGLSLPQICENLIKAAYDPRISGVYLHIEPLSCGWGKVEEIRRHLLDFKKSGKFIVGYVPVCGEKEYYIGSACEELYTPPSAYFQLYGLTVQASFLGGVLEKIGIEPQVQRIGKYKSAGDQLTRKNISDENREMLTALLDNIYGNWVEKISLAKGKKKEDVENFINEGVYEVERLKEDGWITDIKYDDEVQSVVYCFVKCRPS</sequence>
<gene>
    <name evidence="6" type="ORF">CDL12_16616</name>
</gene>
<reference evidence="7" key="1">
    <citation type="journal article" date="2018" name="Gigascience">
        <title>Genome assembly of the Pink Ipe (Handroanthus impetiginosus, Bignoniaceae), a highly valued, ecologically keystone Neotropical timber forest tree.</title>
        <authorList>
            <person name="Silva-Junior O.B."/>
            <person name="Grattapaglia D."/>
            <person name="Novaes E."/>
            <person name="Collevatti R.G."/>
        </authorList>
    </citation>
    <scope>NUCLEOTIDE SEQUENCE [LARGE SCALE GENOMIC DNA]</scope>
    <source>
        <strain evidence="7">cv. UFG-1</strain>
    </source>
</reference>
<dbReference type="OrthoDB" id="45421at2759"/>
<dbReference type="Proteomes" id="UP000231279">
    <property type="component" value="Unassembled WGS sequence"/>
</dbReference>
<dbReference type="Pfam" id="PF01343">
    <property type="entry name" value="Peptidase_S49"/>
    <property type="match status" value="1"/>
</dbReference>